<sequence>MNLILVLLIPLVLGAFTLAMERLEARAVD</sequence>
<keyword evidence="2" id="KW-1185">Reference proteome</keyword>
<dbReference type="Proteomes" id="UP001549139">
    <property type="component" value="Unassembled WGS sequence"/>
</dbReference>
<dbReference type="EMBL" id="JBEPNZ010000001">
    <property type="protein sequence ID" value="MET3944891.1"/>
    <property type="molecule type" value="Genomic_DNA"/>
</dbReference>
<name>A0ABV2NZ71_9CORY</name>
<proteinExistence type="predicted"/>
<evidence type="ECO:0000313" key="2">
    <source>
        <dbReference type="Proteomes" id="UP001549139"/>
    </source>
</evidence>
<organism evidence="1 2">
    <name type="scientific">Corynebacterium mucifaciens</name>
    <dbReference type="NCBI Taxonomy" id="57171"/>
    <lineage>
        <taxon>Bacteria</taxon>
        <taxon>Bacillati</taxon>
        <taxon>Actinomycetota</taxon>
        <taxon>Actinomycetes</taxon>
        <taxon>Mycobacteriales</taxon>
        <taxon>Corynebacteriaceae</taxon>
        <taxon>Corynebacterium</taxon>
    </lineage>
</organism>
<reference evidence="1 2" key="1">
    <citation type="submission" date="2024-06" db="EMBL/GenBank/DDBJ databases">
        <title>Sequencing the genomes of 1000 actinobacteria strains.</title>
        <authorList>
            <person name="Klenk H.-P."/>
        </authorList>
    </citation>
    <scope>NUCLEOTIDE SEQUENCE [LARGE SCALE GENOMIC DNA]</scope>
    <source>
        <strain evidence="1 2">DSM 44265</strain>
    </source>
</reference>
<gene>
    <name evidence="1" type="ORF">JOF50_001690</name>
</gene>
<evidence type="ECO:0000313" key="1">
    <source>
        <dbReference type="EMBL" id="MET3944891.1"/>
    </source>
</evidence>
<protein>
    <submittedName>
        <fullName evidence="1">Uncharacterized protein</fullName>
    </submittedName>
</protein>
<accession>A0ABV2NZ71</accession>
<comment type="caution">
    <text evidence="1">The sequence shown here is derived from an EMBL/GenBank/DDBJ whole genome shotgun (WGS) entry which is preliminary data.</text>
</comment>